<feature type="compositionally biased region" description="Basic and acidic residues" evidence="2">
    <location>
        <begin position="1044"/>
        <end position="1064"/>
    </location>
</feature>
<dbReference type="PANTHER" id="PTHR11937">
    <property type="entry name" value="ACTIN"/>
    <property type="match status" value="1"/>
</dbReference>
<dbReference type="InterPro" id="IPR043129">
    <property type="entry name" value="ATPase_NBD"/>
</dbReference>
<feature type="compositionally biased region" description="Basic and acidic residues" evidence="2">
    <location>
        <begin position="403"/>
        <end position="413"/>
    </location>
</feature>
<evidence type="ECO:0000256" key="3">
    <source>
        <dbReference type="SAM" id="SignalP"/>
    </source>
</evidence>
<organism evidence="5 6">
    <name type="scientific">Geodia barretti</name>
    <name type="common">Barrett's horny sponge</name>
    <dbReference type="NCBI Taxonomy" id="519541"/>
    <lineage>
        <taxon>Eukaryota</taxon>
        <taxon>Metazoa</taxon>
        <taxon>Porifera</taxon>
        <taxon>Demospongiae</taxon>
        <taxon>Heteroscleromorpha</taxon>
        <taxon>Tetractinellida</taxon>
        <taxon>Astrophorina</taxon>
        <taxon>Geodiidae</taxon>
        <taxon>Geodia</taxon>
    </lineage>
</organism>
<dbReference type="EMBL" id="CASHTH010002754">
    <property type="protein sequence ID" value="CAI8034847.1"/>
    <property type="molecule type" value="Genomic_DNA"/>
</dbReference>
<feature type="compositionally biased region" description="Acidic residues" evidence="2">
    <location>
        <begin position="173"/>
        <end position="184"/>
    </location>
</feature>
<dbReference type="Gene3D" id="3.90.640.10">
    <property type="entry name" value="Actin, Chain A, domain 4"/>
    <property type="match status" value="1"/>
</dbReference>
<feature type="compositionally biased region" description="Low complexity" evidence="2">
    <location>
        <begin position="185"/>
        <end position="200"/>
    </location>
</feature>
<feature type="region of interest" description="Disordered" evidence="2">
    <location>
        <begin position="434"/>
        <end position="478"/>
    </location>
</feature>
<feature type="region of interest" description="Disordered" evidence="2">
    <location>
        <begin position="172"/>
        <end position="368"/>
    </location>
</feature>
<evidence type="ECO:0000256" key="2">
    <source>
        <dbReference type="SAM" id="MobiDB-lite"/>
    </source>
</evidence>
<protein>
    <submittedName>
        <fullName evidence="5">Actin-5</fullName>
    </submittedName>
</protein>
<dbReference type="SUPFAM" id="SSF53067">
    <property type="entry name" value="Actin-like ATPase domain"/>
    <property type="match status" value="2"/>
</dbReference>
<dbReference type="Pfam" id="PF00022">
    <property type="entry name" value="Actin"/>
    <property type="match status" value="1"/>
</dbReference>
<feature type="domain" description="PH" evidence="4">
    <location>
        <begin position="618"/>
        <end position="716"/>
    </location>
</feature>
<feature type="compositionally biased region" description="Low complexity" evidence="2">
    <location>
        <begin position="211"/>
        <end position="246"/>
    </location>
</feature>
<dbReference type="AlphaFoldDB" id="A0AA35ST35"/>
<dbReference type="InterPro" id="IPR001849">
    <property type="entry name" value="PH_domain"/>
</dbReference>
<name>A0AA35ST35_GEOBA</name>
<proteinExistence type="inferred from homology"/>
<dbReference type="SMART" id="SM00233">
    <property type="entry name" value="PH"/>
    <property type="match status" value="1"/>
</dbReference>
<feature type="region of interest" description="Disordered" evidence="2">
    <location>
        <begin position="1029"/>
        <end position="1064"/>
    </location>
</feature>
<feature type="signal peptide" evidence="3">
    <location>
        <begin position="1"/>
        <end position="26"/>
    </location>
</feature>
<comment type="caution">
    <text evidence="5">The sequence shown here is derived from an EMBL/GenBank/DDBJ whole genome shotgun (WGS) entry which is preliminary data.</text>
</comment>
<dbReference type="InterPro" id="IPR004000">
    <property type="entry name" value="Actin"/>
</dbReference>
<reference evidence="5" key="1">
    <citation type="submission" date="2023-03" db="EMBL/GenBank/DDBJ databases">
        <authorList>
            <person name="Steffen K."/>
            <person name="Cardenas P."/>
        </authorList>
    </citation>
    <scope>NUCLEOTIDE SEQUENCE</scope>
</reference>
<sequence length="1064" mass="115336">RCADNRLFSLAFLWLSVSLCIHGVCRIELRVTMSVRRHAAADSDSSNQCRRQNSNLTSSVEELPRAQEREVAHCQEDSPVAPLRAQLALEYRLQSLCQRLLESYKDQQDWAAVGQVAQSLVTNTQRVSLLKERLLSGSFSILDHSRRGLKSIAELPCADTPDGRTLLSLISEADGDDEGTEEAVDAGTGSGSESSSAGKAFETPTHVSLRSPAAAASAETTESDSSGGASSAVDYETASQQTSTSSEVEPDTSTTGLESSETRSRAGSEPSLIQLSSGASNTPSPEHLSSCSSGGDIECSTPPIGTPQDLPPLLEEPPSPSDTDSIAEAEPQSQGEEGEGDPGEERESTCGESVMETLKPKAGGGVGSGVVEETVAAETNYVEMHPGVKTTEGAVIAGEGGGEEERSGTHGDSSDSGVEGTVFHADLSADLTPCGGRSHSDSCPLDSGLPKDHSTPHSTSIHSDSLSPPPRLMSLSGSDSKLNVSYSSVGYHFHSDHETVEESVRGGRAIAMEHSSSTDNIDVSLPVSSSANRRRQASIPNFVSRQTKGLRKSTRKLVKRMGSITIRRGPRGSLDTAGVPVTIPSPIRGQDWDPTCLLEELYADFRRVARSSSSSVDNARHSGYMEKLPVAQTKKTLLKGYKRRYFRAIEGNLYYYEDRLSERALGFLKLEDCKLVLIPEKLHLCMTQSNGTTLVMKAPNHVELSDWHRALQLESVHPTALTVGSMMEENPLIIVDIGACSVRVGLAGEDTYPELFLPSVSSVDTTTGECNDCGMAALLPENRIGAKLVYPRRGTLQMSRNSTAANQAIVDIVDTVLNHYNLESHQCGILMTVPPTIPEQERSELAEALMGTVFQFQSVLFQEQALLSLYSYNTTTGIVVDIGDHIDIVPVIDGYAIEGGIHRLPFGGNAITEYLTKLLTAKGIRYFSETETYINRFVKEDACFVSLDYVKDCEACESSPALFSHQINVDRFQLPDHRKAIVIDDARFKATEGLFTPGLWGKDVTGLHDLVWKAIQACPIDQRRLLSQKHLSQRRHFPPPRTQGEVKSRDFGSRSEREHGRDPR</sequence>
<dbReference type="PROSITE" id="PS50003">
    <property type="entry name" value="PH_DOMAIN"/>
    <property type="match status" value="1"/>
</dbReference>
<evidence type="ECO:0000313" key="6">
    <source>
        <dbReference type="Proteomes" id="UP001174909"/>
    </source>
</evidence>
<dbReference type="Gene3D" id="2.30.29.30">
    <property type="entry name" value="Pleckstrin-homology domain (PH domain)/Phosphotyrosine-binding domain (PTB)"/>
    <property type="match status" value="1"/>
</dbReference>
<gene>
    <name evidence="5" type="ORF">GBAR_LOCUS19583</name>
</gene>
<dbReference type="SUPFAM" id="SSF50729">
    <property type="entry name" value="PH domain-like"/>
    <property type="match status" value="1"/>
</dbReference>
<dbReference type="Proteomes" id="UP001174909">
    <property type="component" value="Unassembled WGS sequence"/>
</dbReference>
<keyword evidence="3" id="KW-0732">Signal</keyword>
<dbReference type="SMART" id="SM00268">
    <property type="entry name" value="ACTIN"/>
    <property type="match status" value="1"/>
</dbReference>
<evidence type="ECO:0000313" key="5">
    <source>
        <dbReference type="EMBL" id="CAI8034847.1"/>
    </source>
</evidence>
<dbReference type="InterPro" id="IPR011993">
    <property type="entry name" value="PH-like_dom_sf"/>
</dbReference>
<dbReference type="Pfam" id="PF00169">
    <property type="entry name" value="PH"/>
    <property type="match status" value="1"/>
</dbReference>
<keyword evidence="6" id="KW-1185">Reference proteome</keyword>
<evidence type="ECO:0000259" key="4">
    <source>
        <dbReference type="PROSITE" id="PS50003"/>
    </source>
</evidence>
<feature type="non-terminal residue" evidence="5">
    <location>
        <position position="1"/>
    </location>
</feature>
<comment type="similarity">
    <text evidence="1">Belongs to the actin family.</text>
</comment>
<accession>A0AA35ST35</accession>
<feature type="compositionally biased region" description="Polar residues" evidence="2">
    <location>
        <begin position="271"/>
        <end position="293"/>
    </location>
</feature>
<evidence type="ECO:0000256" key="1">
    <source>
        <dbReference type="RuleBase" id="RU000487"/>
    </source>
</evidence>
<feature type="chain" id="PRO_5041274195" evidence="3">
    <location>
        <begin position="27"/>
        <end position="1064"/>
    </location>
</feature>
<feature type="region of interest" description="Disordered" evidence="2">
    <location>
        <begin position="398"/>
        <end position="420"/>
    </location>
</feature>
<dbReference type="Gene3D" id="3.30.420.40">
    <property type="match status" value="2"/>
</dbReference>